<keyword evidence="5" id="KW-1185">Reference proteome</keyword>
<evidence type="ECO:0000313" key="5">
    <source>
        <dbReference type="Proteomes" id="UP001519288"/>
    </source>
</evidence>
<name>A0ABS4JHL9_9BACL</name>
<dbReference type="Gene3D" id="2.60.120.10">
    <property type="entry name" value="Jelly Rolls"/>
    <property type="match status" value="1"/>
</dbReference>
<reference evidence="4 5" key="1">
    <citation type="submission" date="2021-03" db="EMBL/GenBank/DDBJ databases">
        <title>Genomic Encyclopedia of Type Strains, Phase IV (KMG-IV): sequencing the most valuable type-strain genomes for metagenomic binning, comparative biology and taxonomic classification.</title>
        <authorList>
            <person name="Goeker M."/>
        </authorList>
    </citation>
    <scope>NUCLEOTIDE SEQUENCE [LARGE SCALE GENOMIC DNA]</scope>
    <source>
        <strain evidence="4 5">DSM 26806</strain>
    </source>
</reference>
<comment type="catalytic activity">
    <reaction evidence="3">
        <text>adenosine + phosphate = alpha-D-ribose 1-phosphate + adenine</text>
        <dbReference type="Rhea" id="RHEA:27642"/>
        <dbReference type="ChEBI" id="CHEBI:16335"/>
        <dbReference type="ChEBI" id="CHEBI:16708"/>
        <dbReference type="ChEBI" id="CHEBI:43474"/>
        <dbReference type="ChEBI" id="CHEBI:57720"/>
        <dbReference type="EC" id="2.4.2.1"/>
    </reaction>
</comment>
<comment type="catalytic activity">
    <reaction evidence="3">
        <text>a purine D-ribonucleoside + phosphate = a purine nucleobase + alpha-D-ribose 1-phosphate</text>
        <dbReference type="Rhea" id="RHEA:19805"/>
        <dbReference type="ChEBI" id="CHEBI:26386"/>
        <dbReference type="ChEBI" id="CHEBI:43474"/>
        <dbReference type="ChEBI" id="CHEBI:57720"/>
        <dbReference type="ChEBI" id="CHEBI:142355"/>
        <dbReference type="EC" id="2.4.2.1"/>
    </reaction>
</comment>
<dbReference type="InterPro" id="IPR011051">
    <property type="entry name" value="RmlC_Cupin_sf"/>
</dbReference>
<gene>
    <name evidence="3" type="primary">ppnP</name>
    <name evidence="4" type="ORF">J2Z69_001576</name>
</gene>
<dbReference type="Pfam" id="PF06865">
    <property type="entry name" value="Ppnp"/>
    <property type="match status" value="1"/>
</dbReference>
<evidence type="ECO:0000256" key="3">
    <source>
        <dbReference type="HAMAP-Rule" id="MF_01537"/>
    </source>
</evidence>
<dbReference type="EC" id="2.4.2.2" evidence="3"/>
<comment type="caution">
    <text evidence="4">The sequence shown here is derived from an EMBL/GenBank/DDBJ whole genome shotgun (WGS) entry which is preliminary data.</text>
</comment>
<sequence length="103" mass="11469">MPQFQNVTVDKAANVYFDGKVTSRTVHLQDGSKVTLGIMLPGSYEFGTDTEEIMTIQSGELTVLLPDETEWKTIQGAGEFVVPANRKFKLEVSKVTDYVCSYK</sequence>
<comment type="similarity">
    <text evidence="3">Belongs to the nucleoside phosphorylase PpnP family.</text>
</comment>
<dbReference type="EC" id="2.4.2.1" evidence="3"/>
<evidence type="ECO:0000313" key="4">
    <source>
        <dbReference type="EMBL" id="MBP2000545.1"/>
    </source>
</evidence>
<dbReference type="InterPro" id="IPR014710">
    <property type="entry name" value="RmlC-like_jellyroll"/>
</dbReference>
<comment type="catalytic activity">
    <reaction evidence="3">
        <text>cytidine + phosphate = cytosine + alpha-D-ribose 1-phosphate</text>
        <dbReference type="Rhea" id="RHEA:52540"/>
        <dbReference type="ChEBI" id="CHEBI:16040"/>
        <dbReference type="ChEBI" id="CHEBI:17562"/>
        <dbReference type="ChEBI" id="CHEBI:43474"/>
        <dbReference type="ChEBI" id="CHEBI:57720"/>
        <dbReference type="EC" id="2.4.2.2"/>
    </reaction>
</comment>
<keyword evidence="1 3" id="KW-0328">Glycosyltransferase</keyword>
<keyword evidence="2 3" id="KW-0808">Transferase</keyword>
<organism evidence="4 5">
    <name type="scientific">Paenibacillus shirakamiensis</name>
    <dbReference type="NCBI Taxonomy" id="1265935"/>
    <lineage>
        <taxon>Bacteria</taxon>
        <taxon>Bacillati</taxon>
        <taxon>Bacillota</taxon>
        <taxon>Bacilli</taxon>
        <taxon>Bacillales</taxon>
        <taxon>Paenibacillaceae</taxon>
        <taxon>Paenibacillus</taxon>
    </lineage>
</organism>
<proteinExistence type="inferred from homology"/>
<dbReference type="PANTHER" id="PTHR36540">
    <property type="entry name" value="PYRIMIDINE/PURINE NUCLEOSIDE PHOSPHORYLASE"/>
    <property type="match status" value="1"/>
</dbReference>
<comment type="catalytic activity">
    <reaction evidence="3">
        <text>uridine + phosphate = alpha-D-ribose 1-phosphate + uracil</text>
        <dbReference type="Rhea" id="RHEA:24388"/>
        <dbReference type="ChEBI" id="CHEBI:16704"/>
        <dbReference type="ChEBI" id="CHEBI:17568"/>
        <dbReference type="ChEBI" id="CHEBI:43474"/>
        <dbReference type="ChEBI" id="CHEBI:57720"/>
        <dbReference type="EC" id="2.4.2.2"/>
    </reaction>
</comment>
<accession>A0ABS4JHL9</accession>
<comment type="catalytic activity">
    <reaction evidence="3">
        <text>thymidine + phosphate = 2-deoxy-alpha-D-ribose 1-phosphate + thymine</text>
        <dbReference type="Rhea" id="RHEA:16037"/>
        <dbReference type="ChEBI" id="CHEBI:17748"/>
        <dbReference type="ChEBI" id="CHEBI:17821"/>
        <dbReference type="ChEBI" id="CHEBI:43474"/>
        <dbReference type="ChEBI" id="CHEBI:57259"/>
        <dbReference type="EC" id="2.4.2.2"/>
    </reaction>
</comment>
<dbReference type="InterPro" id="IPR009664">
    <property type="entry name" value="Ppnp"/>
</dbReference>
<dbReference type="RefSeq" id="WP_209860844.1">
    <property type="nucleotide sequence ID" value="NZ_JAGGLD010000002.1"/>
</dbReference>
<protein>
    <recommendedName>
        <fullName evidence="3">Pyrimidine/purine nucleoside phosphorylase</fullName>
        <ecNumber evidence="3">2.4.2.1</ecNumber>
        <ecNumber evidence="3">2.4.2.2</ecNumber>
    </recommendedName>
    <alternativeName>
        <fullName evidence="3">Adenosine phosphorylase</fullName>
    </alternativeName>
    <alternativeName>
        <fullName evidence="3">Cytidine phosphorylase</fullName>
    </alternativeName>
    <alternativeName>
        <fullName evidence="3">Guanosine phosphorylase</fullName>
    </alternativeName>
    <alternativeName>
        <fullName evidence="3">Inosine phosphorylase</fullName>
    </alternativeName>
    <alternativeName>
        <fullName evidence="3">Thymidine phosphorylase</fullName>
    </alternativeName>
    <alternativeName>
        <fullName evidence="3">Uridine phosphorylase</fullName>
    </alternativeName>
    <alternativeName>
        <fullName evidence="3">Xanthosine phosphorylase</fullName>
    </alternativeName>
</protein>
<dbReference type="PANTHER" id="PTHR36540:SF1">
    <property type="entry name" value="PYRIMIDINE_PURINE NUCLEOSIDE PHOSPHORYLASE"/>
    <property type="match status" value="1"/>
</dbReference>
<evidence type="ECO:0000256" key="1">
    <source>
        <dbReference type="ARBA" id="ARBA00022676"/>
    </source>
</evidence>
<evidence type="ECO:0000256" key="2">
    <source>
        <dbReference type="ARBA" id="ARBA00022679"/>
    </source>
</evidence>
<comment type="function">
    <text evidence="3">Catalyzes the phosphorolysis of diverse nucleosides, yielding D-ribose 1-phosphate and the respective free bases. Can use uridine, adenosine, guanosine, cytidine, thymidine, inosine and xanthosine as substrates. Also catalyzes the reverse reactions.</text>
</comment>
<dbReference type="HAMAP" id="MF_01537">
    <property type="entry name" value="Nucleos_phosphorylase_PpnP"/>
    <property type="match status" value="1"/>
</dbReference>
<dbReference type="Proteomes" id="UP001519288">
    <property type="component" value="Unassembled WGS sequence"/>
</dbReference>
<dbReference type="EMBL" id="JAGGLD010000002">
    <property type="protein sequence ID" value="MBP2000545.1"/>
    <property type="molecule type" value="Genomic_DNA"/>
</dbReference>
<dbReference type="SUPFAM" id="SSF51182">
    <property type="entry name" value="RmlC-like cupins"/>
    <property type="match status" value="1"/>
</dbReference>
<comment type="catalytic activity">
    <reaction evidence="3">
        <text>xanthosine + phosphate = alpha-D-ribose 1-phosphate + xanthine</text>
        <dbReference type="Rhea" id="RHEA:27638"/>
        <dbReference type="ChEBI" id="CHEBI:17712"/>
        <dbReference type="ChEBI" id="CHEBI:18107"/>
        <dbReference type="ChEBI" id="CHEBI:43474"/>
        <dbReference type="ChEBI" id="CHEBI:57720"/>
        <dbReference type="EC" id="2.4.2.1"/>
    </reaction>
</comment>
<comment type="catalytic activity">
    <reaction evidence="3">
        <text>inosine + phosphate = alpha-D-ribose 1-phosphate + hypoxanthine</text>
        <dbReference type="Rhea" id="RHEA:27646"/>
        <dbReference type="ChEBI" id="CHEBI:17368"/>
        <dbReference type="ChEBI" id="CHEBI:17596"/>
        <dbReference type="ChEBI" id="CHEBI:43474"/>
        <dbReference type="ChEBI" id="CHEBI:57720"/>
        <dbReference type="EC" id="2.4.2.1"/>
    </reaction>
</comment>
<comment type="catalytic activity">
    <reaction evidence="3">
        <text>guanosine + phosphate = alpha-D-ribose 1-phosphate + guanine</text>
        <dbReference type="Rhea" id="RHEA:13233"/>
        <dbReference type="ChEBI" id="CHEBI:16235"/>
        <dbReference type="ChEBI" id="CHEBI:16750"/>
        <dbReference type="ChEBI" id="CHEBI:43474"/>
        <dbReference type="ChEBI" id="CHEBI:57720"/>
        <dbReference type="EC" id="2.4.2.1"/>
    </reaction>
</comment>
<dbReference type="CDD" id="cd20296">
    <property type="entry name" value="cupin_PpnP-like"/>
    <property type="match status" value="1"/>
</dbReference>